<comment type="similarity">
    <text evidence="1">Belongs to the PanB family.</text>
</comment>
<dbReference type="GO" id="GO:0015940">
    <property type="term" value="P:pantothenate biosynthetic process"/>
    <property type="evidence" value="ECO:0007669"/>
    <property type="project" value="InterPro"/>
</dbReference>
<organism evidence="4">
    <name type="scientific">marine sediment metagenome</name>
    <dbReference type="NCBI Taxonomy" id="412755"/>
    <lineage>
        <taxon>unclassified sequences</taxon>
        <taxon>metagenomes</taxon>
        <taxon>ecological metagenomes</taxon>
    </lineage>
</organism>
<evidence type="ECO:0000256" key="2">
    <source>
        <dbReference type="ARBA" id="ARBA00012618"/>
    </source>
</evidence>
<keyword evidence="3" id="KW-0808">Transferase</keyword>
<dbReference type="EC" id="2.1.2.11" evidence="2"/>
<dbReference type="InterPro" id="IPR040442">
    <property type="entry name" value="Pyrv_kinase-like_dom_sf"/>
</dbReference>
<dbReference type="AlphaFoldDB" id="X1PQM6"/>
<dbReference type="Gene3D" id="3.20.20.60">
    <property type="entry name" value="Phosphoenolpyruvate-binding domains"/>
    <property type="match status" value="1"/>
</dbReference>
<dbReference type="InterPro" id="IPR015813">
    <property type="entry name" value="Pyrv/PenolPyrv_kinase-like_dom"/>
</dbReference>
<proteinExistence type="inferred from homology"/>
<evidence type="ECO:0000256" key="1">
    <source>
        <dbReference type="ARBA" id="ARBA00008676"/>
    </source>
</evidence>
<gene>
    <name evidence="4" type="ORF">S06H3_44658</name>
</gene>
<sequence length="66" mass="7370">MRITINQIKDMKQKGEKITMLTAYDYSTAKIVDEVGIPLILVGDSLGMVVLGYESPIPVTMEEMLH</sequence>
<dbReference type="InterPro" id="IPR003700">
    <property type="entry name" value="Pantoate_hydroxy_MeTrfase"/>
</dbReference>
<name>X1PQM6_9ZZZZ</name>
<dbReference type="EMBL" id="BARV01027800">
    <property type="protein sequence ID" value="GAI41395.1"/>
    <property type="molecule type" value="Genomic_DNA"/>
</dbReference>
<reference evidence="4" key="1">
    <citation type="journal article" date="2014" name="Front. Microbiol.">
        <title>High frequency of phylogenetically diverse reductive dehalogenase-homologous genes in deep subseafloor sedimentary metagenomes.</title>
        <authorList>
            <person name="Kawai M."/>
            <person name="Futagami T."/>
            <person name="Toyoda A."/>
            <person name="Takaki Y."/>
            <person name="Nishi S."/>
            <person name="Hori S."/>
            <person name="Arai W."/>
            <person name="Tsubouchi T."/>
            <person name="Morono Y."/>
            <person name="Uchiyama I."/>
            <person name="Ito T."/>
            <person name="Fujiyama A."/>
            <person name="Inagaki F."/>
            <person name="Takami H."/>
        </authorList>
    </citation>
    <scope>NUCLEOTIDE SEQUENCE</scope>
    <source>
        <strain evidence="4">Expedition CK06-06</strain>
    </source>
</reference>
<dbReference type="PANTHER" id="PTHR20881:SF0">
    <property type="entry name" value="3-METHYL-2-OXOBUTANOATE HYDROXYMETHYLTRANSFERASE"/>
    <property type="match status" value="1"/>
</dbReference>
<dbReference type="Pfam" id="PF02548">
    <property type="entry name" value="Pantoate_transf"/>
    <property type="match status" value="1"/>
</dbReference>
<dbReference type="PANTHER" id="PTHR20881">
    <property type="entry name" value="3-METHYL-2-OXOBUTANOATE HYDROXYMETHYLTRANSFERASE"/>
    <property type="match status" value="1"/>
</dbReference>
<evidence type="ECO:0000313" key="4">
    <source>
        <dbReference type="EMBL" id="GAI41395.1"/>
    </source>
</evidence>
<protein>
    <recommendedName>
        <fullName evidence="2">3-methyl-2-oxobutanoate hydroxymethyltransferase</fullName>
        <ecNumber evidence="2">2.1.2.11</ecNumber>
    </recommendedName>
</protein>
<feature type="non-terminal residue" evidence="4">
    <location>
        <position position="66"/>
    </location>
</feature>
<evidence type="ECO:0000256" key="3">
    <source>
        <dbReference type="ARBA" id="ARBA00022679"/>
    </source>
</evidence>
<comment type="caution">
    <text evidence="4">The sequence shown here is derived from an EMBL/GenBank/DDBJ whole genome shotgun (WGS) entry which is preliminary data.</text>
</comment>
<dbReference type="GO" id="GO:0003864">
    <property type="term" value="F:3-methyl-2-oxobutanoate hydroxymethyltransferase activity"/>
    <property type="evidence" value="ECO:0007669"/>
    <property type="project" value="UniProtKB-EC"/>
</dbReference>
<dbReference type="SUPFAM" id="SSF51621">
    <property type="entry name" value="Phosphoenolpyruvate/pyruvate domain"/>
    <property type="match status" value="1"/>
</dbReference>
<dbReference type="GO" id="GO:0000287">
    <property type="term" value="F:magnesium ion binding"/>
    <property type="evidence" value="ECO:0007669"/>
    <property type="project" value="TreeGrafter"/>
</dbReference>
<dbReference type="GO" id="GO:0005737">
    <property type="term" value="C:cytoplasm"/>
    <property type="evidence" value="ECO:0007669"/>
    <property type="project" value="TreeGrafter"/>
</dbReference>
<accession>X1PQM6</accession>